<evidence type="ECO:0000313" key="1">
    <source>
        <dbReference type="EnsemblPlants" id="PAC:32915758.CDS.1"/>
    </source>
</evidence>
<dbReference type="EnsemblPlants" id="Pp3c21_12210V3.4">
    <property type="protein sequence ID" value="PAC:32915758.CDS.1"/>
    <property type="gene ID" value="Pp3c21_12210"/>
</dbReference>
<sequence length="128" mass="15059">MRLAIPLSYFYFLLCSYRLIFLRSHAFAPWAILTQPLLIADQNTVYAEIQVKRGSHQCSIAHQICRSLMICQRAILSRGLDPHTRRGTKQSMELVFDRIRSFVRYLLLLLQQHCLLNIKYCTRLGFRV</sequence>
<dbReference type="InParanoid" id="A0A7I3Z268"/>
<reference evidence="1" key="3">
    <citation type="submission" date="2020-12" db="UniProtKB">
        <authorList>
            <consortium name="EnsemblPlants"/>
        </authorList>
    </citation>
    <scope>IDENTIFICATION</scope>
</reference>
<accession>A0A7I3Z268</accession>
<keyword evidence="2" id="KW-1185">Reference proteome</keyword>
<organism evidence="1 2">
    <name type="scientific">Physcomitrium patens</name>
    <name type="common">Spreading-leaved earth moss</name>
    <name type="synonym">Physcomitrella patens</name>
    <dbReference type="NCBI Taxonomy" id="3218"/>
    <lineage>
        <taxon>Eukaryota</taxon>
        <taxon>Viridiplantae</taxon>
        <taxon>Streptophyta</taxon>
        <taxon>Embryophyta</taxon>
        <taxon>Bryophyta</taxon>
        <taxon>Bryophytina</taxon>
        <taxon>Bryopsida</taxon>
        <taxon>Funariidae</taxon>
        <taxon>Funariales</taxon>
        <taxon>Funariaceae</taxon>
        <taxon>Physcomitrium</taxon>
    </lineage>
</organism>
<dbReference type="Proteomes" id="UP000006727">
    <property type="component" value="Chromosome 21"/>
</dbReference>
<protein>
    <submittedName>
        <fullName evidence="1">Uncharacterized protein</fullName>
    </submittedName>
</protein>
<evidence type="ECO:0000313" key="2">
    <source>
        <dbReference type="Proteomes" id="UP000006727"/>
    </source>
</evidence>
<dbReference type="EMBL" id="ABEU02000021">
    <property type="status" value="NOT_ANNOTATED_CDS"/>
    <property type="molecule type" value="Genomic_DNA"/>
</dbReference>
<reference evidence="1 2" key="1">
    <citation type="journal article" date="2008" name="Science">
        <title>The Physcomitrella genome reveals evolutionary insights into the conquest of land by plants.</title>
        <authorList>
            <person name="Rensing S."/>
            <person name="Lang D."/>
            <person name="Zimmer A."/>
            <person name="Terry A."/>
            <person name="Salamov A."/>
            <person name="Shapiro H."/>
            <person name="Nishiyama T."/>
            <person name="Perroud P.-F."/>
            <person name="Lindquist E."/>
            <person name="Kamisugi Y."/>
            <person name="Tanahashi T."/>
            <person name="Sakakibara K."/>
            <person name="Fujita T."/>
            <person name="Oishi K."/>
            <person name="Shin-I T."/>
            <person name="Kuroki Y."/>
            <person name="Toyoda A."/>
            <person name="Suzuki Y."/>
            <person name="Hashimoto A."/>
            <person name="Yamaguchi K."/>
            <person name="Sugano A."/>
            <person name="Kohara Y."/>
            <person name="Fujiyama A."/>
            <person name="Anterola A."/>
            <person name="Aoki S."/>
            <person name="Ashton N."/>
            <person name="Barbazuk W.B."/>
            <person name="Barker E."/>
            <person name="Bennetzen J."/>
            <person name="Bezanilla M."/>
            <person name="Blankenship R."/>
            <person name="Cho S.H."/>
            <person name="Dutcher S."/>
            <person name="Estelle M."/>
            <person name="Fawcett J.A."/>
            <person name="Gundlach H."/>
            <person name="Hanada K."/>
            <person name="Heyl A."/>
            <person name="Hicks K.A."/>
            <person name="Hugh J."/>
            <person name="Lohr M."/>
            <person name="Mayer K."/>
            <person name="Melkozernov A."/>
            <person name="Murata T."/>
            <person name="Nelson D."/>
            <person name="Pils B."/>
            <person name="Prigge M."/>
            <person name="Reiss B."/>
            <person name="Renner T."/>
            <person name="Rombauts S."/>
            <person name="Rushton P."/>
            <person name="Sanderfoot A."/>
            <person name="Schween G."/>
            <person name="Shiu S.-H."/>
            <person name="Stueber K."/>
            <person name="Theodoulou F.L."/>
            <person name="Tu H."/>
            <person name="Van de Peer Y."/>
            <person name="Verrier P.J."/>
            <person name="Waters E."/>
            <person name="Wood A."/>
            <person name="Yang L."/>
            <person name="Cove D."/>
            <person name="Cuming A."/>
            <person name="Hasebe M."/>
            <person name="Lucas S."/>
            <person name="Mishler D.B."/>
            <person name="Reski R."/>
            <person name="Grigoriev I."/>
            <person name="Quatrano R.S."/>
            <person name="Boore J.L."/>
        </authorList>
    </citation>
    <scope>NUCLEOTIDE SEQUENCE [LARGE SCALE GENOMIC DNA]</scope>
    <source>
        <strain evidence="1 2">cv. Gransden 2004</strain>
    </source>
</reference>
<dbReference type="Gramene" id="Pp3c21_12210V3.4">
    <property type="protein sequence ID" value="PAC:32915758.CDS.1"/>
    <property type="gene ID" value="Pp3c21_12210"/>
</dbReference>
<reference evidence="1 2" key="2">
    <citation type="journal article" date="2018" name="Plant J.">
        <title>The Physcomitrella patens chromosome-scale assembly reveals moss genome structure and evolution.</title>
        <authorList>
            <person name="Lang D."/>
            <person name="Ullrich K.K."/>
            <person name="Murat F."/>
            <person name="Fuchs J."/>
            <person name="Jenkins J."/>
            <person name="Haas F.B."/>
            <person name="Piednoel M."/>
            <person name="Gundlach H."/>
            <person name="Van Bel M."/>
            <person name="Meyberg R."/>
            <person name="Vives C."/>
            <person name="Morata J."/>
            <person name="Symeonidi A."/>
            <person name="Hiss M."/>
            <person name="Muchero W."/>
            <person name="Kamisugi Y."/>
            <person name="Saleh O."/>
            <person name="Blanc G."/>
            <person name="Decker E.L."/>
            <person name="van Gessel N."/>
            <person name="Grimwood J."/>
            <person name="Hayes R.D."/>
            <person name="Graham S.W."/>
            <person name="Gunter L.E."/>
            <person name="McDaniel S.F."/>
            <person name="Hoernstein S.N.W."/>
            <person name="Larsson A."/>
            <person name="Li F.W."/>
            <person name="Perroud P.F."/>
            <person name="Phillips J."/>
            <person name="Ranjan P."/>
            <person name="Rokshar D.S."/>
            <person name="Rothfels C.J."/>
            <person name="Schneider L."/>
            <person name="Shu S."/>
            <person name="Stevenson D.W."/>
            <person name="Thummler F."/>
            <person name="Tillich M."/>
            <person name="Villarreal Aguilar J.C."/>
            <person name="Widiez T."/>
            <person name="Wong G.K."/>
            <person name="Wymore A."/>
            <person name="Zhang Y."/>
            <person name="Zimmer A.D."/>
            <person name="Quatrano R.S."/>
            <person name="Mayer K.F.X."/>
            <person name="Goodstein D."/>
            <person name="Casacuberta J.M."/>
            <person name="Vandepoele K."/>
            <person name="Reski R."/>
            <person name="Cuming A.C."/>
            <person name="Tuskan G.A."/>
            <person name="Maumus F."/>
            <person name="Salse J."/>
            <person name="Schmutz J."/>
            <person name="Rensing S.A."/>
        </authorList>
    </citation>
    <scope>NUCLEOTIDE SEQUENCE [LARGE SCALE GENOMIC DNA]</scope>
    <source>
        <strain evidence="1 2">cv. Gransden 2004</strain>
    </source>
</reference>
<dbReference type="AlphaFoldDB" id="A0A7I3Z268"/>
<proteinExistence type="predicted"/>
<name>A0A7I3Z268_PHYPA</name>